<proteinExistence type="predicted"/>
<feature type="domain" description="Reverse transcriptase" evidence="1">
    <location>
        <begin position="51"/>
        <end position="331"/>
    </location>
</feature>
<dbReference type="CDD" id="cd01646">
    <property type="entry name" value="RT_Bac_retron_I"/>
    <property type="match status" value="1"/>
</dbReference>
<accession>A0A2S9MI14</accession>
<organism evidence="2 3">
    <name type="scientific">Burkholderia multivorans</name>
    <dbReference type="NCBI Taxonomy" id="87883"/>
    <lineage>
        <taxon>Bacteria</taxon>
        <taxon>Pseudomonadati</taxon>
        <taxon>Pseudomonadota</taxon>
        <taxon>Betaproteobacteria</taxon>
        <taxon>Burkholderiales</taxon>
        <taxon>Burkholderiaceae</taxon>
        <taxon>Burkholderia</taxon>
        <taxon>Burkholderia cepacia complex</taxon>
    </lineage>
</organism>
<evidence type="ECO:0000313" key="3">
    <source>
        <dbReference type="Proteomes" id="UP000238982"/>
    </source>
</evidence>
<comment type="caution">
    <text evidence="2">The sequence shown here is derived from an EMBL/GenBank/DDBJ whole genome shotgun (WGS) entry which is preliminary data.</text>
</comment>
<reference evidence="2 3" key="1">
    <citation type="submission" date="2018-03" db="EMBL/GenBank/DDBJ databases">
        <authorList>
            <person name="Keele B.F."/>
        </authorList>
    </citation>
    <scope>NUCLEOTIDE SEQUENCE [LARGE SCALE GENOMIC DNA]</scope>
    <source>
        <strain evidence="2 3">AU19729</strain>
    </source>
</reference>
<gene>
    <name evidence="2" type="ORF">C6Q15_20985</name>
</gene>
<dbReference type="Proteomes" id="UP000238982">
    <property type="component" value="Unassembled WGS sequence"/>
</dbReference>
<dbReference type="Pfam" id="PF00078">
    <property type="entry name" value="RVT_1"/>
    <property type="match status" value="1"/>
</dbReference>
<dbReference type="RefSeq" id="WP_105796828.1">
    <property type="nucleotide sequence ID" value="NZ_JAHPOA010000037.1"/>
</dbReference>
<sequence>MSNKIKRIKFRRSDVLRALLTDTLPYEVPLLFSNHGLYRHLHAGADAKLRNDCNLDLLPENHWSVPYTYNIKKDSLDFRTLSIAHPAAQRNFCNFYREYGQLIVGLCSRSSFTLRRPVKVATHYYEKARTRKNNKPENSVEVEQDGFSHQDRHASSYFSYQRYNLIHKFYESKEFHGLEKKFKLLRRLDISKCFNHIYTHSIAWAAKSKQFGKDNQVKETFEGQFDALMQNANYSETNGIVVGPEVSRIFAEIILQSVDSAVQENLSSNYIAGRHYDIRRYVDDYFVFANDERTLDTIQSTIAKRLSEFKLYLNSTKTNTQSRPFVTGQTGAKIELAALVDRMFEQHTRTARAMRDALKEYDASVAAGTVGKKSRPFPVKYVGNASSLAASYIRDMKQVISRYQTDFDSVSNYFFSIAIRKTIDLIERIDFHTASTKEIERLARFLHTILDVVFFAYAMSPRVRATYQISSLCFSLSEYCAAMPRDSREYLKGIMADQMRGILHEAIEGGDGDNIEVINLVTVLRSFGNEYLLSVPEILGIYGIQLGEANELQLGKTPFGYFQIVTLLHYIGDSAKYARILDAICDHVQGRFDSETQLKGIQRNAELTLLAFDFLRCPYIGNIRKEHFAKELLRKSSNDNLKGRLPVFLDLIAQGDWFFAWDKRNSLGELLWKKELRTAY</sequence>
<dbReference type="AlphaFoldDB" id="A0A2S9MI14"/>
<dbReference type="NCBIfam" id="NF041748">
    <property type="entry name" value="Drt3b"/>
    <property type="match status" value="1"/>
</dbReference>
<dbReference type="EMBL" id="PVGH01000080">
    <property type="protein sequence ID" value="PRF58155.1"/>
    <property type="molecule type" value="Genomic_DNA"/>
</dbReference>
<dbReference type="InterPro" id="IPR000477">
    <property type="entry name" value="RT_dom"/>
</dbReference>
<evidence type="ECO:0000313" key="2">
    <source>
        <dbReference type="EMBL" id="PRF58155.1"/>
    </source>
</evidence>
<evidence type="ECO:0000259" key="1">
    <source>
        <dbReference type="PROSITE" id="PS50878"/>
    </source>
</evidence>
<name>A0A2S9MI14_9BURK</name>
<protein>
    <recommendedName>
        <fullName evidence="1">Reverse transcriptase domain-containing protein</fullName>
    </recommendedName>
</protein>
<dbReference type="PROSITE" id="PS50878">
    <property type="entry name" value="RT_POL"/>
    <property type="match status" value="1"/>
</dbReference>